<dbReference type="OrthoDB" id="4550567at2"/>
<accession>A0A5J6HCZ2</accession>
<dbReference type="Proteomes" id="UP000326553">
    <property type="component" value="Chromosome"/>
</dbReference>
<keyword evidence="2" id="KW-1185">Reference proteome</keyword>
<dbReference type="EMBL" id="CP023695">
    <property type="protein sequence ID" value="QEV16221.1"/>
    <property type="molecule type" value="Genomic_DNA"/>
</dbReference>
<organism evidence="1 2">
    <name type="scientific">Streptomyces alboniger</name>
    <dbReference type="NCBI Taxonomy" id="132473"/>
    <lineage>
        <taxon>Bacteria</taxon>
        <taxon>Bacillati</taxon>
        <taxon>Actinomycetota</taxon>
        <taxon>Actinomycetes</taxon>
        <taxon>Kitasatosporales</taxon>
        <taxon>Streptomycetaceae</taxon>
        <taxon>Streptomyces</taxon>
        <taxon>Streptomyces aurantiacus group</taxon>
    </lineage>
</organism>
<dbReference type="AlphaFoldDB" id="A0A5J6HCZ2"/>
<dbReference type="KEGG" id="salw:CP975_00700"/>
<sequence length="76" mass="8054">MTTQQIPDAELAGQPAAYWTRLRGAHRVRPGPAGCEGPHPAPAIHATIHEGTDDADYVTTLKVLQQLIRNEGGTAG</sequence>
<reference evidence="1 2" key="1">
    <citation type="submission" date="2017-09" db="EMBL/GenBank/DDBJ databases">
        <authorList>
            <person name="Lee N."/>
            <person name="Cho B.-K."/>
        </authorList>
    </citation>
    <scope>NUCLEOTIDE SEQUENCE [LARGE SCALE GENOMIC DNA]</scope>
    <source>
        <strain evidence="1 2">ATCC 12461</strain>
    </source>
</reference>
<name>A0A5J6HCZ2_STRAD</name>
<dbReference type="RefSeq" id="WP_150476452.1">
    <property type="nucleotide sequence ID" value="NZ_CP023695.1"/>
</dbReference>
<evidence type="ECO:0000313" key="1">
    <source>
        <dbReference type="EMBL" id="QEV16221.1"/>
    </source>
</evidence>
<gene>
    <name evidence="1" type="ORF">CP975_00700</name>
</gene>
<protein>
    <submittedName>
        <fullName evidence="1">Uncharacterized protein</fullName>
    </submittedName>
</protein>
<proteinExistence type="predicted"/>
<evidence type="ECO:0000313" key="2">
    <source>
        <dbReference type="Proteomes" id="UP000326553"/>
    </source>
</evidence>